<evidence type="ECO:0000313" key="2">
    <source>
        <dbReference type="Proteomes" id="UP000325032"/>
    </source>
</evidence>
<gene>
    <name evidence="1" type="ORF">FX981_00228</name>
</gene>
<sequence length="45" mass="5219">MFWGKKGKMYAVTSLCVKMNVLTEEQKKEILTKTNQETKKRGALK</sequence>
<accession>A0A5C0WDG7</accession>
<evidence type="ECO:0000313" key="1">
    <source>
        <dbReference type="EMBL" id="QEK62064.1"/>
    </source>
</evidence>
<dbReference type="GeneID" id="61770601"/>
<dbReference type="Proteomes" id="UP000325032">
    <property type="component" value="Chromosome"/>
</dbReference>
<accession>A0A498TVB0</accession>
<dbReference type="RefSeq" id="WP_162860203.1">
    <property type="nucleotide sequence ID" value="NZ_AUYP01000028.1"/>
</dbReference>
<proteinExistence type="predicted"/>
<name>A0A498TVB0_BACIA</name>
<protein>
    <submittedName>
        <fullName evidence="1">Uncharacterized protein</fullName>
    </submittedName>
</protein>
<reference evidence="1 2" key="1">
    <citation type="journal article" date="2018" name="Plant Biotechnol. Rep.">
        <title>Diversity and antifungal activity of endophytic bacteria associated with Panax ginseng seedlings.</title>
        <authorList>
            <person name="Park J.M."/>
            <person name="Hong C.E."/>
            <person name="Jo S.H."/>
        </authorList>
    </citation>
    <scope>NUCLEOTIDE SEQUENCE [LARGE SCALE GENOMIC DNA]</scope>
    <source>
        <strain evidence="1 2">PgKB20</strain>
    </source>
</reference>
<organism evidence="1 2">
    <name type="scientific">Bacillus safensis</name>
    <dbReference type="NCBI Taxonomy" id="561879"/>
    <lineage>
        <taxon>Bacteria</taxon>
        <taxon>Bacillati</taxon>
        <taxon>Bacillota</taxon>
        <taxon>Bacilli</taxon>
        <taxon>Bacillales</taxon>
        <taxon>Bacillaceae</taxon>
        <taxon>Bacillus</taxon>
    </lineage>
</organism>
<keyword evidence="2" id="KW-1185">Reference proteome</keyword>
<dbReference type="EMBL" id="CP043404">
    <property type="protein sequence ID" value="QEK62064.1"/>
    <property type="molecule type" value="Genomic_DNA"/>
</dbReference>
<dbReference type="AlphaFoldDB" id="A0A498TVB0"/>